<dbReference type="InterPro" id="IPR049712">
    <property type="entry name" value="Poly_export"/>
</dbReference>
<dbReference type="PANTHER" id="PTHR33619:SF3">
    <property type="entry name" value="POLYSACCHARIDE EXPORT PROTEIN GFCE-RELATED"/>
    <property type="match status" value="1"/>
</dbReference>
<evidence type="ECO:0000256" key="12">
    <source>
        <dbReference type="ARBA" id="ARBA00023139"/>
    </source>
</evidence>
<dbReference type="OrthoDB" id="193635at2"/>
<dbReference type="GO" id="GO:0046930">
    <property type="term" value="C:pore complex"/>
    <property type="evidence" value="ECO:0007669"/>
    <property type="project" value="UniProtKB-KW"/>
</dbReference>
<protein>
    <submittedName>
        <fullName evidence="18">Polysaccharide export protein</fullName>
    </submittedName>
</protein>
<dbReference type="STRING" id="469381.Dpep_0774"/>
<keyword evidence="11" id="KW-0472">Membrane</keyword>
<evidence type="ECO:0000256" key="8">
    <source>
        <dbReference type="ARBA" id="ARBA00023047"/>
    </source>
</evidence>
<keyword evidence="14" id="KW-0449">Lipoprotein</keyword>
<organism evidence="18 19">
    <name type="scientific">Dethiosulfovibrio peptidovorans DSM 11002</name>
    <dbReference type="NCBI Taxonomy" id="469381"/>
    <lineage>
        <taxon>Bacteria</taxon>
        <taxon>Thermotogati</taxon>
        <taxon>Synergistota</taxon>
        <taxon>Synergistia</taxon>
        <taxon>Synergistales</taxon>
        <taxon>Dethiosulfovibrionaceae</taxon>
        <taxon>Dethiosulfovibrio</taxon>
    </lineage>
</organism>
<feature type="domain" description="Soluble ligand binding" evidence="16">
    <location>
        <begin position="302"/>
        <end position="348"/>
    </location>
</feature>
<dbReference type="GO" id="GO:0006811">
    <property type="term" value="P:monoatomic ion transport"/>
    <property type="evidence" value="ECO:0007669"/>
    <property type="project" value="UniProtKB-KW"/>
</dbReference>
<dbReference type="PaxDb" id="469381-Dpep_0774"/>
<evidence type="ECO:0000256" key="1">
    <source>
        <dbReference type="ARBA" id="ARBA00004571"/>
    </source>
</evidence>
<keyword evidence="8" id="KW-0625">Polysaccharide transport</keyword>
<keyword evidence="4" id="KW-1134">Transmembrane beta strand</keyword>
<evidence type="ECO:0000256" key="5">
    <source>
        <dbReference type="ARBA" id="ARBA00022597"/>
    </source>
</evidence>
<dbReference type="GO" id="GO:0009279">
    <property type="term" value="C:cell outer membrane"/>
    <property type="evidence" value="ECO:0007669"/>
    <property type="project" value="UniProtKB-SubCell"/>
</dbReference>
<dbReference type="AlphaFoldDB" id="D2Z5Q3"/>
<evidence type="ECO:0000256" key="10">
    <source>
        <dbReference type="ARBA" id="ARBA00023114"/>
    </source>
</evidence>
<reference evidence="18 19" key="1">
    <citation type="journal article" date="2010" name="Stand. Genomic Sci.">
        <title>Permanent draft genome sequence of Dethiosulfovibrio peptidovorans type strain (SEBR 4207).</title>
        <authorList>
            <person name="Labutti K."/>
            <person name="Mayilraj S."/>
            <person name="Clum A."/>
            <person name="Lucas S."/>
            <person name="Glavina Del Rio T."/>
            <person name="Nolan M."/>
            <person name="Tice H."/>
            <person name="Cheng J.F."/>
            <person name="Pitluck S."/>
            <person name="Liolios K."/>
            <person name="Ivanova N."/>
            <person name="Mavromatis K."/>
            <person name="Mikhailova N."/>
            <person name="Pati A."/>
            <person name="Goodwin L."/>
            <person name="Chen A."/>
            <person name="Palaniappan K."/>
            <person name="Land M."/>
            <person name="Hauser L."/>
            <person name="Chang Y.J."/>
            <person name="Jeffries C.D."/>
            <person name="Rohde M."/>
            <person name="Spring S."/>
            <person name="Goker M."/>
            <person name="Woyke T."/>
            <person name="Bristow J."/>
            <person name="Eisen J.A."/>
            <person name="Markowitz V."/>
            <person name="Hugenholtz P."/>
            <person name="Kyrpides N.C."/>
            <person name="Klenk H.P."/>
            <person name="Lapidus A."/>
        </authorList>
    </citation>
    <scope>NUCLEOTIDE SEQUENCE [LARGE SCALE GENOMIC DNA]</scope>
    <source>
        <strain evidence="18 19">DSM 11002</strain>
    </source>
</reference>
<accession>D2Z5Q3</accession>
<evidence type="ECO:0000259" key="16">
    <source>
        <dbReference type="Pfam" id="PF10531"/>
    </source>
</evidence>
<keyword evidence="3" id="KW-0813">Transport</keyword>
<gene>
    <name evidence="18" type="ORF">Dpep_0774</name>
</gene>
<sequence>MSHHNKSHRKIKDHFISHLAVLFVATVLTLLSPCAKTYGDETSQPDIEGMQSIAAPSLVESDSAYMKGPDVVSKDKTLKDRQIEPFSEKNLSQDQQEPEDFLLGGEKNRFTSKLPRYGDSFFKTPQSTFAPVQNVPVGPDYVVGPGDEIRVSVWGLEERHFSVTVDRNGSISLPVAGVIGAAGLTFGQLQNAVERAYARFLNEFDINVTMGRLHSITVYVTGNARRPGAYTVSSLSTLVNVLMASGGPSSSGTMRNIQLKRKGKTISTFDAYDLLMKGDKSKDARVMAGDVVFIPTVGNLAAITGDIRTPGVYEMKGKNIPLAKLIDMAGGLTQRAYKGRVQIERFQDHQQRIAFEGNIVNLDADAQGGIPLQNGDLVRIYPVPVANVTINLTGAVAQPGEFAIEKGITKLSDVIQRAGGLLYMASDTAEITRVKVTQQGPKTEHITVNLKQAMKGSPADDIKLDTNDYIFVRTVPEWDLYKTVKIEGEVRYPGVYTIAKGEPLSNVLERAGGFTDKAFRRGAIFTRKAEKERQQAHIDETISRLRQELSMATMNAVNSATKSDTADAARSQLDMQKQFLENVQGLKATGRIVIDLPKTVAMLKGTPYDIEMTDGDRLIIPTRPNTVHVLGMVQRATSLVFRPGQPFSTYVKMAGGYASYANWKKTYILRADGSTVQAYRKNRPAIVEEGDAIVVPQKILSGIGARQTKDLIEMISQMAMSFAVIDNIVND</sequence>
<keyword evidence="12" id="KW-0564">Palmitate</keyword>
<evidence type="ECO:0000256" key="2">
    <source>
        <dbReference type="ARBA" id="ARBA00009450"/>
    </source>
</evidence>
<keyword evidence="6" id="KW-0812">Transmembrane</keyword>
<keyword evidence="9" id="KW-0406">Ion transport</keyword>
<evidence type="ECO:0000259" key="17">
    <source>
        <dbReference type="Pfam" id="PF22461"/>
    </source>
</evidence>
<dbReference type="Pfam" id="PF22461">
    <property type="entry name" value="SLBB_2"/>
    <property type="match status" value="1"/>
</dbReference>
<evidence type="ECO:0000256" key="3">
    <source>
        <dbReference type="ARBA" id="ARBA00022448"/>
    </source>
</evidence>
<comment type="similarity">
    <text evidence="2">Belongs to the BexD/CtrA/VexA family.</text>
</comment>
<dbReference type="PANTHER" id="PTHR33619">
    <property type="entry name" value="POLYSACCHARIDE EXPORT PROTEIN GFCE-RELATED"/>
    <property type="match status" value="1"/>
</dbReference>
<dbReference type="EMBL" id="ABTR02000001">
    <property type="protein sequence ID" value="EFC90800.1"/>
    <property type="molecule type" value="Genomic_DNA"/>
</dbReference>
<dbReference type="GO" id="GO:0015159">
    <property type="term" value="F:polysaccharide transmembrane transporter activity"/>
    <property type="evidence" value="ECO:0007669"/>
    <property type="project" value="InterPro"/>
</dbReference>
<keyword evidence="19" id="KW-1185">Reference proteome</keyword>
<evidence type="ECO:0000256" key="14">
    <source>
        <dbReference type="ARBA" id="ARBA00023288"/>
    </source>
</evidence>
<evidence type="ECO:0000256" key="9">
    <source>
        <dbReference type="ARBA" id="ARBA00023065"/>
    </source>
</evidence>
<evidence type="ECO:0000259" key="15">
    <source>
        <dbReference type="Pfam" id="PF02563"/>
    </source>
</evidence>
<dbReference type="Pfam" id="PF10531">
    <property type="entry name" value="SLBB"/>
    <property type="match status" value="4"/>
</dbReference>
<feature type="domain" description="Soluble ligand binding" evidence="16">
    <location>
        <begin position="484"/>
        <end position="528"/>
    </location>
</feature>
<feature type="domain" description="Polysaccharide export protein N-terminal" evidence="15">
    <location>
        <begin position="136"/>
        <end position="210"/>
    </location>
</feature>
<comment type="subcellular location">
    <subcellularLocation>
        <location evidence="1">Cell outer membrane</location>
        <topology evidence="1">Multi-pass membrane protein</topology>
    </subcellularLocation>
</comment>
<keyword evidence="7" id="KW-0732">Signal</keyword>
<dbReference type="Proteomes" id="UP000006427">
    <property type="component" value="Unassembled WGS sequence"/>
</dbReference>
<evidence type="ECO:0000313" key="18">
    <source>
        <dbReference type="EMBL" id="EFC90800.1"/>
    </source>
</evidence>
<dbReference type="InterPro" id="IPR054765">
    <property type="entry name" value="SLBB_dom"/>
</dbReference>
<dbReference type="RefSeq" id="WP_005659787.1">
    <property type="nucleotide sequence ID" value="NZ_ABTR02000001.1"/>
</dbReference>
<dbReference type="GO" id="GO:0015288">
    <property type="term" value="F:porin activity"/>
    <property type="evidence" value="ECO:0007669"/>
    <property type="project" value="UniProtKB-KW"/>
</dbReference>
<comment type="caution">
    <text evidence="18">The sequence shown here is derived from an EMBL/GenBank/DDBJ whole genome shotgun (WGS) entry which is preliminary data.</text>
</comment>
<name>D2Z5Q3_9BACT</name>
<evidence type="ECO:0000256" key="13">
    <source>
        <dbReference type="ARBA" id="ARBA00023237"/>
    </source>
</evidence>
<proteinExistence type="inferred from homology"/>
<dbReference type="Gene3D" id="3.30.1950.10">
    <property type="entry name" value="wza like domain"/>
    <property type="match status" value="1"/>
</dbReference>
<keyword evidence="10" id="KW-0626">Porin</keyword>
<keyword evidence="5" id="KW-0762">Sugar transport</keyword>
<dbReference type="eggNOG" id="COG1596">
    <property type="taxonomic scope" value="Bacteria"/>
</dbReference>
<dbReference type="Pfam" id="PF02563">
    <property type="entry name" value="Poly_export"/>
    <property type="match status" value="1"/>
</dbReference>
<evidence type="ECO:0000256" key="7">
    <source>
        <dbReference type="ARBA" id="ARBA00022729"/>
    </source>
</evidence>
<feature type="domain" description="Soluble ligand binding" evidence="16">
    <location>
        <begin position="627"/>
        <end position="674"/>
    </location>
</feature>
<evidence type="ECO:0000256" key="11">
    <source>
        <dbReference type="ARBA" id="ARBA00023136"/>
    </source>
</evidence>
<feature type="domain" description="Soluble ligand binding" evidence="16">
    <location>
        <begin position="218"/>
        <end position="264"/>
    </location>
</feature>
<dbReference type="InterPro" id="IPR003715">
    <property type="entry name" value="Poly_export_N"/>
</dbReference>
<feature type="domain" description="SLBB" evidence="17">
    <location>
        <begin position="391"/>
        <end position="472"/>
    </location>
</feature>
<evidence type="ECO:0000256" key="6">
    <source>
        <dbReference type="ARBA" id="ARBA00022692"/>
    </source>
</evidence>
<dbReference type="Gene3D" id="3.10.560.10">
    <property type="entry name" value="Outer membrane lipoprotein wza domain like"/>
    <property type="match status" value="5"/>
</dbReference>
<keyword evidence="13" id="KW-0998">Cell outer membrane</keyword>
<evidence type="ECO:0000313" key="19">
    <source>
        <dbReference type="Proteomes" id="UP000006427"/>
    </source>
</evidence>
<dbReference type="InterPro" id="IPR019554">
    <property type="entry name" value="Soluble_ligand-bd"/>
</dbReference>
<evidence type="ECO:0000256" key="4">
    <source>
        <dbReference type="ARBA" id="ARBA00022452"/>
    </source>
</evidence>